<evidence type="ECO:0000256" key="1">
    <source>
        <dbReference type="SAM" id="SignalP"/>
    </source>
</evidence>
<evidence type="ECO:0000313" key="3">
    <source>
        <dbReference type="Proteomes" id="UP001338125"/>
    </source>
</evidence>
<comment type="caution">
    <text evidence="2">The sequence shown here is derived from an EMBL/GenBank/DDBJ whole genome shotgun (WGS) entry which is preliminary data.</text>
</comment>
<keyword evidence="3" id="KW-1185">Reference proteome</keyword>
<name>A0ABR0SHT8_9HYPO</name>
<dbReference type="EMBL" id="JAVFKD010000013">
    <property type="protein sequence ID" value="KAK5991723.1"/>
    <property type="molecule type" value="Genomic_DNA"/>
</dbReference>
<sequence length="222" mass="22586">MKSFSATALLVLGMLQAAAASPGPSLFSRAADVGFCACSNGALCQGDTPQCTQDNKGAVGCCPSGTKALNGVCRNLTANLCSDDTTICDGATAQCTPDNKGAQLCCAPNMKGINGQCMDLSSNLCSDGTTICSGGTPQCTVDVSVYADSTGGASSPTVCCANGQKSLNGKCYARGAKLIPCYQDGPCDWGAGYYCAWNAGNADSKCCKLDQYYKGTQCVQKP</sequence>
<organism evidence="2 3">
    <name type="scientific">Cladobotryum mycophilum</name>
    <dbReference type="NCBI Taxonomy" id="491253"/>
    <lineage>
        <taxon>Eukaryota</taxon>
        <taxon>Fungi</taxon>
        <taxon>Dikarya</taxon>
        <taxon>Ascomycota</taxon>
        <taxon>Pezizomycotina</taxon>
        <taxon>Sordariomycetes</taxon>
        <taxon>Hypocreomycetidae</taxon>
        <taxon>Hypocreales</taxon>
        <taxon>Hypocreaceae</taxon>
        <taxon>Cladobotryum</taxon>
    </lineage>
</organism>
<feature type="signal peptide" evidence="1">
    <location>
        <begin position="1"/>
        <end position="20"/>
    </location>
</feature>
<gene>
    <name evidence="2" type="ORF">PT974_07756</name>
</gene>
<reference evidence="2 3" key="1">
    <citation type="submission" date="2024-01" db="EMBL/GenBank/DDBJ databases">
        <title>Complete genome of Cladobotryum mycophilum ATHUM6906.</title>
        <authorList>
            <person name="Christinaki A.C."/>
            <person name="Myridakis A.I."/>
            <person name="Kouvelis V.N."/>
        </authorList>
    </citation>
    <scope>NUCLEOTIDE SEQUENCE [LARGE SCALE GENOMIC DNA]</scope>
    <source>
        <strain evidence="2 3">ATHUM6906</strain>
    </source>
</reference>
<proteinExistence type="predicted"/>
<dbReference type="Proteomes" id="UP001338125">
    <property type="component" value="Unassembled WGS sequence"/>
</dbReference>
<evidence type="ECO:0000313" key="2">
    <source>
        <dbReference type="EMBL" id="KAK5991723.1"/>
    </source>
</evidence>
<protein>
    <submittedName>
        <fullName evidence="2">Uncharacterized protein</fullName>
    </submittedName>
</protein>
<keyword evidence="1" id="KW-0732">Signal</keyword>
<accession>A0ABR0SHT8</accession>
<feature type="chain" id="PRO_5046305895" evidence="1">
    <location>
        <begin position="21"/>
        <end position="222"/>
    </location>
</feature>